<dbReference type="InterPro" id="IPR036388">
    <property type="entry name" value="WH-like_DNA-bd_sf"/>
</dbReference>
<evidence type="ECO:0000256" key="2">
    <source>
        <dbReference type="ARBA" id="ARBA00023015"/>
    </source>
</evidence>
<evidence type="ECO:0000313" key="8">
    <source>
        <dbReference type="EMBL" id="AOT70626.1"/>
    </source>
</evidence>
<dbReference type="InterPro" id="IPR013324">
    <property type="entry name" value="RNA_pol_sigma_r3/r4-like"/>
</dbReference>
<dbReference type="GO" id="GO:0016987">
    <property type="term" value="F:sigma factor activity"/>
    <property type="evidence" value="ECO:0007669"/>
    <property type="project" value="UniProtKB-KW"/>
</dbReference>
<dbReference type="SUPFAM" id="SSF88659">
    <property type="entry name" value="Sigma3 and sigma4 domains of RNA polymerase sigma factors"/>
    <property type="match status" value="1"/>
</dbReference>
<dbReference type="Pfam" id="PF04542">
    <property type="entry name" value="Sigma70_r2"/>
    <property type="match status" value="1"/>
</dbReference>
<feature type="domain" description="RNA polymerase sigma-70 region 4" evidence="7">
    <location>
        <begin position="116"/>
        <end position="163"/>
    </location>
</feature>
<dbReference type="InterPro" id="IPR013325">
    <property type="entry name" value="RNA_pol_sigma_r2"/>
</dbReference>
<protein>
    <recommendedName>
        <fullName evidence="10">RNA polymerase subunit sigma-24</fullName>
    </recommendedName>
</protein>
<reference evidence="8 9" key="1">
    <citation type="submission" date="2016-09" db="EMBL/GenBank/DDBJ databases">
        <title>Genomic analysis reveals versatility of anaerobic energy metabolism of Geosporobacter ferrireducens IRF9 of phylum Firmicutes.</title>
        <authorList>
            <person name="Kim S.-J."/>
        </authorList>
    </citation>
    <scope>NUCLEOTIDE SEQUENCE [LARGE SCALE GENOMIC DNA]</scope>
    <source>
        <strain evidence="8 9">IRF9</strain>
    </source>
</reference>
<sequence length="175" mass="20014">MNPEHLDSLVGQYGNSLYKFCRKLALSKVDADDLYQETFLKAVEQCHKIDASNNPKGYLISIAIYIWKSKGRKYARRQRLVPNTGIDDISSQADNYNLENDIISRDLSDCVKNIVDCLDDKFKIPLYLYYTVEMTVEEIASTLRVPQGTVKSRLHKARALIRKRLEAVGYEATST</sequence>
<gene>
    <name evidence="8" type="ORF">Gferi_14230</name>
</gene>
<accession>A0A1D8GI79</accession>
<keyword evidence="3" id="KW-0731">Sigma factor</keyword>
<dbReference type="InterPro" id="IPR039425">
    <property type="entry name" value="RNA_pol_sigma-70-like"/>
</dbReference>
<keyword evidence="9" id="KW-1185">Reference proteome</keyword>
<dbReference type="InterPro" id="IPR007627">
    <property type="entry name" value="RNA_pol_sigma70_r2"/>
</dbReference>
<evidence type="ECO:0000256" key="4">
    <source>
        <dbReference type="ARBA" id="ARBA00023125"/>
    </source>
</evidence>
<dbReference type="Pfam" id="PF04545">
    <property type="entry name" value="Sigma70_r4"/>
    <property type="match status" value="1"/>
</dbReference>
<dbReference type="GO" id="GO:0006352">
    <property type="term" value="P:DNA-templated transcription initiation"/>
    <property type="evidence" value="ECO:0007669"/>
    <property type="project" value="InterPro"/>
</dbReference>
<dbReference type="PANTHER" id="PTHR43133">
    <property type="entry name" value="RNA POLYMERASE ECF-TYPE SIGMA FACTO"/>
    <property type="match status" value="1"/>
</dbReference>
<evidence type="ECO:0000259" key="6">
    <source>
        <dbReference type="Pfam" id="PF04542"/>
    </source>
</evidence>
<dbReference type="GO" id="GO:0003677">
    <property type="term" value="F:DNA binding"/>
    <property type="evidence" value="ECO:0007669"/>
    <property type="project" value="UniProtKB-KW"/>
</dbReference>
<dbReference type="EMBL" id="CP017269">
    <property type="protein sequence ID" value="AOT70626.1"/>
    <property type="molecule type" value="Genomic_DNA"/>
</dbReference>
<dbReference type="Gene3D" id="1.10.10.10">
    <property type="entry name" value="Winged helix-like DNA-binding domain superfamily/Winged helix DNA-binding domain"/>
    <property type="match status" value="1"/>
</dbReference>
<dbReference type="OrthoDB" id="9795666at2"/>
<dbReference type="Gene3D" id="1.10.1740.10">
    <property type="match status" value="1"/>
</dbReference>
<dbReference type="STRING" id="1424294.Gferi_14230"/>
<keyword evidence="4" id="KW-0238">DNA-binding</keyword>
<feature type="domain" description="RNA polymerase sigma-70 region 2" evidence="6">
    <location>
        <begin position="9"/>
        <end position="75"/>
    </location>
</feature>
<evidence type="ECO:0000313" key="9">
    <source>
        <dbReference type="Proteomes" id="UP000095743"/>
    </source>
</evidence>
<dbReference type="RefSeq" id="WP_069977582.1">
    <property type="nucleotide sequence ID" value="NZ_CP017269.1"/>
</dbReference>
<evidence type="ECO:0000256" key="3">
    <source>
        <dbReference type="ARBA" id="ARBA00023082"/>
    </source>
</evidence>
<dbReference type="KEGG" id="gfe:Gferi_14230"/>
<evidence type="ECO:0008006" key="10">
    <source>
        <dbReference type="Google" id="ProtNLM"/>
    </source>
</evidence>
<dbReference type="Proteomes" id="UP000095743">
    <property type="component" value="Chromosome"/>
</dbReference>
<dbReference type="InterPro" id="IPR007630">
    <property type="entry name" value="RNA_pol_sigma70_r4"/>
</dbReference>
<keyword evidence="2" id="KW-0805">Transcription regulation</keyword>
<comment type="similarity">
    <text evidence="1">Belongs to the sigma-70 factor family. ECF subfamily.</text>
</comment>
<dbReference type="SUPFAM" id="SSF88946">
    <property type="entry name" value="Sigma2 domain of RNA polymerase sigma factors"/>
    <property type="match status" value="1"/>
</dbReference>
<name>A0A1D8GI79_9FIRM</name>
<proteinExistence type="inferred from homology"/>
<evidence type="ECO:0000256" key="5">
    <source>
        <dbReference type="ARBA" id="ARBA00023163"/>
    </source>
</evidence>
<evidence type="ECO:0000256" key="1">
    <source>
        <dbReference type="ARBA" id="ARBA00010641"/>
    </source>
</evidence>
<dbReference type="AlphaFoldDB" id="A0A1D8GI79"/>
<dbReference type="InterPro" id="IPR014284">
    <property type="entry name" value="RNA_pol_sigma-70_dom"/>
</dbReference>
<dbReference type="CDD" id="cd06171">
    <property type="entry name" value="Sigma70_r4"/>
    <property type="match status" value="1"/>
</dbReference>
<keyword evidence="5" id="KW-0804">Transcription</keyword>
<dbReference type="PANTHER" id="PTHR43133:SF60">
    <property type="entry name" value="RNA POLYMERASE SIGMA FACTOR SIGV"/>
    <property type="match status" value="1"/>
</dbReference>
<organism evidence="8 9">
    <name type="scientific">Geosporobacter ferrireducens</name>
    <dbReference type="NCBI Taxonomy" id="1424294"/>
    <lineage>
        <taxon>Bacteria</taxon>
        <taxon>Bacillati</taxon>
        <taxon>Bacillota</taxon>
        <taxon>Clostridia</taxon>
        <taxon>Peptostreptococcales</taxon>
        <taxon>Thermotaleaceae</taxon>
        <taxon>Geosporobacter</taxon>
    </lineage>
</organism>
<dbReference type="NCBIfam" id="TIGR02937">
    <property type="entry name" value="sigma70-ECF"/>
    <property type="match status" value="1"/>
</dbReference>
<evidence type="ECO:0000259" key="7">
    <source>
        <dbReference type="Pfam" id="PF04545"/>
    </source>
</evidence>